<feature type="compositionally biased region" description="Basic and acidic residues" evidence="1">
    <location>
        <begin position="9"/>
        <end position="18"/>
    </location>
</feature>
<sequence>MLTSFFRAVGKERSERGHSSHTRRLRLRRGLFAEVPVHRRHAHRRQNGSGSGQRRDALCRMSGPWWRHHELGPAEAARGQGRGADGDAVCWMGRGDDRAAEFVREHLGDLRRPGRPAYQQDSVDIRSGQSRGPDALVQQRYR</sequence>
<dbReference type="Proteomes" id="UP001317870">
    <property type="component" value="Chromosome"/>
</dbReference>
<keyword evidence="3" id="KW-1185">Reference proteome</keyword>
<feature type="region of interest" description="Disordered" evidence="1">
    <location>
        <begin position="1"/>
        <end position="24"/>
    </location>
</feature>
<dbReference type="EMBL" id="AP026978">
    <property type="protein sequence ID" value="BDU00833.1"/>
    <property type="molecule type" value="Genomic_DNA"/>
</dbReference>
<name>A0ABN6U6S9_9NOCA</name>
<reference evidence="2 3" key="1">
    <citation type="submission" date="2022-11" db="EMBL/GenBank/DDBJ databases">
        <title>Genome Sequencing of Nocardia sp. ON39_IFM12276 and assembly.</title>
        <authorList>
            <person name="Shimojima M."/>
            <person name="Toyokawa M."/>
            <person name="Uesaka K."/>
        </authorList>
    </citation>
    <scope>NUCLEOTIDE SEQUENCE [LARGE SCALE GENOMIC DNA]</scope>
    <source>
        <strain evidence="2 3">IFM 12276</strain>
    </source>
</reference>
<gene>
    <name evidence="2" type="ORF">IFM12276_38610</name>
</gene>
<proteinExistence type="predicted"/>
<accession>A0ABN6U6S9</accession>
<feature type="region of interest" description="Disordered" evidence="1">
    <location>
        <begin position="38"/>
        <end position="57"/>
    </location>
</feature>
<evidence type="ECO:0000313" key="3">
    <source>
        <dbReference type="Proteomes" id="UP001317870"/>
    </source>
</evidence>
<organism evidence="2 3">
    <name type="scientific">Nocardia sputorum</name>
    <dbReference type="NCBI Taxonomy" id="2984338"/>
    <lineage>
        <taxon>Bacteria</taxon>
        <taxon>Bacillati</taxon>
        <taxon>Actinomycetota</taxon>
        <taxon>Actinomycetes</taxon>
        <taxon>Mycobacteriales</taxon>
        <taxon>Nocardiaceae</taxon>
        <taxon>Nocardia</taxon>
    </lineage>
</organism>
<feature type="compositionally biased region" description="Polar residues" evidence="1">
    <location>
        <begin position="119"/>
        <end position="130"/>
    </location>
</feature>
<evidence type="ECO:0000256" key="1">
    <source>
        <dbReference type="SAM" id="MobiDB-lite"/>
    </source>
</evidence>
<feature type="region of interest" description="Disordered" evidence="1">
    <location>
        <begin position="107"/>
        <end position="142"/>
    </location>
</feature>
<protein>
    <submittedName>
        <fullName evidence="2">Uncharacterized protein</fullName>
    </submittedName>
</protein>
<evidence type="ECO:0000313" key="2">
    <source>
        <dbReference type="EMBL" id="BDU00833.1"/>
    </source>
</evidence>